<organism evidence="1 2">
    <name type="scientific">Pseudofrankia asymbiotica</name>
    <dbReference type="NCBI Taxonomy" id="1834516"/>
    <lineage>
        <taxon>Bacteria</taxon>
        <taxon>Bacillati</taxon>
        <taxon>Actinomycetota</taxon>
        <taxon>Actinomycetes</taxon>
        <taxon>Frankiales</taxon>
        <taxon>Frankiaceae</taxon>
        <taxon>Pseudofrankia</taxon>
    </lineage>
</organism>
<dbReference type="STRING" id="1834516.BL253_07355"/>
<dbReference type="CDD" id="cd06558">
    <property type="entry name" value="crotonase-like"/>
    <property type="match status" value="1"/>
</dbReference>
<dbReference type="PANTHER" id="PTHR43459">
    <property type="entry name" value="ENOYL-COA HYDRATASE"/>
    <property type="match status" value="1"/>
</dbReference>
<dbReference type="PANTHER" id="PTHR43459:SF1">
    <property type="entry name" value="EG:BACN32G11.4 PROTEIN"/>
    <property type="match status" value="1"/>
</dbReference>
<gene>
    <name evidence="1" type="ORF">BL253_07355</name>
</gene>
<accession>A0A1V2IHS6</accession>
<dbReference type="InterPro" id="IPR001753">
    <property type="entry name" value="Enoyl-CoA_hydra/iso"/>
</dbReference>
<dbReference type="SUPFAM" id="SSF52096">
    <property type="entry name" value="ClpP/crotonase"/>
    <property type="match status" value="1"/>
</dbReference>
<evidence type="ECO:0008006" key="3">
    <source>
        <dbReference type="Google" id="ProtNLM"/>
    </source>
</evidence>
<proteinExistence type="predicted"/>
<evidence type="ECO:0000313" key="2">
    <source>
        <dbReference type="Proteomes" id="UP000188929"/>
    </source>
</evidence>
<keyword evidence="2" id="KW-1185">Reference proteome</keyword>
<reference evidence="2" key="1">
    <citation type="submission" date="2016-10" db="EMBL/GenBank/DDBJ databases">
        <title>Frankia sp. NRRL B-16386 Genome sequencing.</title>
        <authorList>
            <person name="Ghodhbane-Gtari F."/>
            <person name="Swanson E."/>
            <person name="Gueddou A."/>
            <person name="Hezbri K."/>
            <person name="Ktari K."/>
            <person name="Nouioui I."/>
            <person name="Morris K."/>
            <person name="Simpson S."/>
            <person name="Abebe-Akele F."/>
            <person name="Thomas K."/>
            <person name="Gtari M."/>
            <person name="Tisa L.S."/>
        </authorList>
    </citation>
    <scope>NUCLEOTIDE SEQUENCE [LARGE SCALE GENOMIC DNA]</scope>
    <source>
        <strain evidence="2">NRRL B-16386</strain>
    </source>
</reference>
<dbReference type="Proteomes" id="UP000188929">
    <property type="component" value="Unassembled WGS sequence"/>
</dbReference>
<protein>
    <recommendedName>
        <fullName evidence="3">Enoyl-CoA hydratase</fullName>
    </recommendedName>
</protein>
<dbReference type="EMBL" id="MOMC01000014">
    <property type="protein sequence ID" value="ONH32026.1"/>
    <property type="molecule type" value="Genomic_DNA"/>
</dbReference>
<dbReference type="Pfam" id="PF00378">
    <property type="entry name" value="ECH_1"/>
    <property type="match status" value="1"/>
</dbReference>
<dbReference type="GO" id="GO:0003824">
    <property type="term" value="F:catalytic activity"/>
    <property type="evidence" value="ECO:0007669"/>
    <property type="project" value="UniProtKB-ARBA"/>
</dbReference>
<sequence length="280" mass="28188">MAAAGLGLAVAGSCATVTFSSPAGRRPAGDRAAAGLPVTPDLITPDLIADSPITDDPDAAVQLPSVAAALAAVGRTLPGDIRVVVLRGDIWSALHIPDRATLKDADLTPDAMERRVAEWQAGFTWLSARADLVSVAVADGPVSGAGLQLALSCDLRVLSEDAVLSLPEASLGLVPGLGVIATLVTLVGYPTALDLCLTGRRLTALEARDVGLAQRVVPRAGLDAAADDLVAALLAAPREAAAEAKALLRAAATGRGRGRDDTLAAERAALARCLAGDPAG</sequence>
<name>A0A1V2IHS6_9ACTN</name>
<evidence type="ECO:0000313" key="1">
    <source>
        <dbReference type="EMBL" id="ONH32026.1"/>
    </source>
</evidence>
<dbReference type="AlphaFoldDB" id="A0A1V2IHS6"/>
<dbReference type="Gene3D" id="3.90.226.10">
    <property type="entry name" value="2-enoyl-CoA Hydratase, Chain A, domain 1"/>
    <property type="match status" value="1"/>
</dbReference>
<comment type="caution">
    <text evidence="1">The sequence shown here is derived from an EMBL/GenBank/DDBJ whole genome shotgun (WGS) entry which is preliminary data.</text>
</comment>
<dbReference type="InterPro" id="IPR029045">
    <property type="entry name" value="ClpP/crotonase-like_dom_sf"/>
</dbReference>